<reference evidence="3" key="1">
    <citation type="submission" date="2022-11" db="UniProtKB">
        <authorList>
            <consortium name="WormBaseParasite"/>
        </authorList>
    </citation>
    <scope>IDENTIFICATION</scope>
</reference>
<dbReference type="GO" id="GO:0004445">
    <property type="term" value="F:inositol-polyphosphate 5-phosphatase activity"/>
    <property type="evidence" value="ECO:0007669"/>
    <property type="project" value="InterPro"/>
</dbReference>
<evidence type="ECO:0000313" key="3">
    <source>
        <dbReference type="WBParaSite" id="scf7180000417935.g1911"/>
    </source>
</evidence>
<dbReference type="InterPro" id="IPR039737">
    <property type="entry name" value="INPP5A"/>
</dbReference>
<protein>
    <submittedName>
        <fullName evidence="3">Uncharacterized protein</fullName>
    </submittedName>
</protein>
<keyword evidence="2" id="KW-1185">Reference proteome</keyword>
<dbReference type="AlphaFoldDB" id="A0A915NJ11"/>
<sequence>MIQHKILFLTSNVGSLFENKGGCRKYWLSQITKEIILNCPSFVALHLQESGGKNYKLNAKEMPVLVDELQKRLASEGYVVSRCFLDIQCELIEEFTACVNFLFANKQSFLVSKEWKEFKSLNNDLTIQLLESLALNEEKQTEKKKVVNPYECPNCEHRRNISDNRLFGHAKPAYSCNLSTQQSAGNQLFGTAQHIQFGAFQ</sequence>
<evidence type="ECO:0000313" key="2">
    <source>
        <dbReference type="Proteomes" id="UP000887560"/>
    </source>
</evidence>
<name>A0A915NJ11_9BILA</name>
<accession>A0A915NJ11</accession>
<proteinExistence type="predicted"/>
<keyword evidence="1" id="KW-0378">Hydrolase</keyword>
<organism evidence="2 3">
    <name type="scientific">Meloidogyne floridensis</name>
    <dbReference type="NCBI Taxonomy" id="298350"/>
    <lineage>
        <taxon>Eukaryota</taxon>
        <taxon>Metazoa</taxon>
        <taxon>Ecdysozoa</taxon>
        <taxon>Nematoda</taxon>
        <taxon>Chromadorea</taxon>
        <taxon>Rhabditida</taxon>
        <taxon>Tylenchina</taxon>
        <taxon>Tylenchomorpha</taxon>
        <taxon>Tylenchoidea</taxon>
        <taxon>Meloidogynidae</taxon>
        <taxon>Meloidogyninae</taxon>
        <taxon>Meloidogyne</taxon>
    </lineage>
</organism>
<dbReference type="PANTHER" id="PTHR12997">
    <property type="entry name" value="TYPE I INOSITOL-1,4,5-TRISPHOSPHATE 5-PHOSPHATASE"/>
    <property type="match status" value="1"/>
</dbReference>
<dbReference type="WBParaSite" id="scf7180000417935.g1911">
    <property type="protein sequence ID" value="scf7180000417935.g1911"/>
    <property type="gene ID" value="scf7180000417935.g1911"/>
</dbReference>
<dbReference type="PANTHER" id="PTHR12997:SF2">
    <property type="entry name" value="INOSITOL POLYPHOSPHATE-5-PHOSPHATASE A"/>
    <property type="match status" value="1"/>
</dbReference>
<evidence type="ECO:0000256" key="1">
    <source>
        <dbReference type="ARBA" id="ARBA00022801"/>
    </source>
</evidence>
<dbReference type="Proteomes" id="UP000887560">
    <property type="component" value="Unplaced"/>
</dbReference>